<dbReference type="Proteomes" id="UP000006919">
    <property type="component" value="Chromosome"/>
</dbReference>
<keyword evidence="2" id="KW-0012">Acyltransferase</keyword>
<dbReference type="InterPro" id="IPR051635">
    <property type="entry name" value="SNAT-like"/>
</dbReference>
<evidence type="ECO:0000313" key="4">
    <source>
        <dbReference type="EMBL" id="ADU22363.1"/>
    </source>
</evidence>
<accession>E6UAE1</accession>
<dbReference type="InterPro" id="IPR016181">
    <property type="entry name" value="Acyl_CoA_acyltransferase"/>
</dbReference>
<sequence length="167" mass="18895">MSEKINIIQADINDAAQLHEIEVMSFPPQKAASLEAFEYRLRKFPQWFFKAEKSGKIVGLINGSSSNKLYITDDLYGSDGGYDENGENLLIYGLAVHPDFRHTRVAHLLMDNMINAARSSCKKHISLTCKEALIGFYESLGFTKRGVSRSTIGNMINYDMEMFLDEK</sequence>
<dbReference type="PANTHER" id="PTHR10908:SF0">
    <property type="entry name" value="SEROTONIN N-ACETYLTRANSFERASE"/>
    <property type="match status" value="1"/>
</dbReference>
<name>E6UAE1_RUMA7</name>
<evidence type="ECO:0000256" key="2">
    <source>
        <dbReference type="ARBA" id="ARBA00023315"/>
    </source>
</evidence>
<dbReference type="PANTHER" id="PTHR10908">
    <property type="entry name" value="SEROTONIN N-ACETYLTRANSFERASE"/>
    <property type="match status" value="1"/>
</dbReference>
<dbReference type="CDD" id="cd04301">
    <property type="entry name" value="NAT_SF"/>
    <property type="match status" value="1"/>
</dbReference>
<dbReference type="OrthoDB" id="9800962at2"/>
<protein>
    <submittedName>
        <fullName evidence="4">GCN5-related N-acetyltransferase</fullName>
    </submittedName>
</protein>
<evidence type="ECO:0000259" key="3">
    <source>
        <dbReference type="PROSITE" id="PS51186"/>
    </source>
</evidence>
<dbReference type="KEGG" id="ral:Rumal_1865"/>
<dbReference type="HOGENOM" id="CLU_061829_2_0_9"/>
<dbReference type="eggNOG" id="COG0456">
    <property type="taxonomic scope" value="Bacteria"/>
</dbReference>
<dbReference type="Pfam" id="PF00583">
    <property type="entry name" value="Acetyltransf_1"/>
    <property type="match status" value="1"/>
</dbReference>
<evidence type="ECO:0000313" key="5">
    <source>
        <dbReference type="Proteomes" id="UP000006919"/>
    </source>
</evidence>
<dbReference type="EMBL" id="CP002403">
    <property type="protein sequence ID" value="ADU22363.1"/>
    <property type="molecule type" value="Genomic_DNA"/>
</dbReference>
<dbReference type="GO" id="GO:0008080">
    <property type="term" value="F:N-acetyltransferase activity"/>
    <property type="evidence" value="ECO:0007669"/>
    <property type="project" value="UniProtKB-ARBA"/>
</dbReference>
<reference evidence="4 5" key="1">
    <citation type="journal article" date="2011" name="J. Bacteriol.">
        <title>Complete genome of the cellulolytic ruminal bacterium Ruminococcus albus 7.</title>
        <authorList>
            <person name="Suen G."/>
            <person name="Stevenson D.M."/>
            <person name="Bruce D.C."/>
            <person name="Chertkov O."/>
            <person name="Copeland A."/>
            <person name="Cheng J.F."/>
            <person name="Detter C."/>
            <person name="Detter J.C."/>
            <person name="Goodwin L.A."/>
            <person name="Han C.S."/>
            <person name="Hauser L.J."/>
            <person name="Ivanova N.N."/>
            <person name="Kyrpides N.C."/>
            <person name="Land M.L."/>
            <person name="Lapidus A."/>
            <person name="Lucas S."/>
            <person name="Ovchinnikova G."/>
            <person name="Pitluck S."/>
            <person name="Tapia R."/>
            <person name="Woyke T."/>
            <person name="Boyum J."/>
            <person name="Mead D."/>
            <person name="Weimer P.J."/>
        </authorList>
    </citation>
    <scope>NUCLEOTIDE SEQUENCE [LARGE SCALE GENOMIC DNA]</scope>
    <source>
        <strain evidence="5">ATCC 27210 / DSM 20455 / JCM 14654 / NCDO 2250 / 7</strain>
    </source>
</reference>
<dbReference type="Gene3D" id="3.40.630.30">
    <property type="match status" value="1"/>
</dbReference>
<keyword evidence="1 4" id="KW-0808">Transferase</keyword>
<gene>
    <name evidence="4" type="ordered locus">Rumal_1865</name>
</gene>
<organism evidence="4 5">
    <name type="scientific">Ruminococcus albus (strain ATCC 27210 / DSM 20455 / JCM 14654 / NCDO 2250 / 7)</name>
    <dbReference type="NCBI Taxonomy" id="697329"/>
    <lineage>
        <taxon>Bacteria</taxon>
        <taxon>Bacillati</taxon>
        <taxon>Bacillota</taxon>
        <taxon>Clostridia</taxon>
        <taxon>Eubacteriales</taxon>
        <taxon>Oscillospiraceae</taxon>
        <taxon>Ruminococcus</taxon>
    </lineage>
</organism>
<dbReference type="AlphaFoldDB" id="E6UAE1"/>
<dbReference type="SUPFAM" id="SSF55729">
    <property type="entry name" value="Acyl-CoA N-acyltransferases (Nat)"/>
    <property type="match status" value="1"/>
</dbReference>
<feature type="domain" description="N-acetyltransferase" evidence="3">
    <location>
        <begin position="5"/>
        <end position="165"/>
    </location>
</feature>
<dbReference type="PROSITE" id="PS51186">
    <property type="entry name" value="GNAT"/>
    <property type="match status" value="1"/>
</dbReference>
<proteinExistence type="predicted"/>
<dbReference type="RefSeq" id="WP_013498527.1">
    <property type="nucleotide sequence ID" value="NC_014833.1"/>
</dbReference>
<evidence type="ECO:0000256" key="1">
    <source>
        <dbReference type="ARBA" id="ARBA00022679"/>
    </source>
</evidence>
<dbReference type="InterPro" id="IPR000182">
    <property type="entry name" value="GNAT_dom"/>
</dbReference>